<evidence type="ECO:0000313" key="2">
    <source>
        <dbReference type="Proteomes" id="UP000062833"/>
    </source>
</evidence>
<sequence length="65" mass="7396">MIPTCRAIGMYCQYFFPSVPAAICAVAPWLGWRWPVKTTAAPAGPYPWWGGAGQQVRRLFFLDYR</sequence>
<gene>
    <name evidence="1" type="ORF">AOC05_09580</name>
</gene>
<proteinExistence type="predicted"/>
<name>A0A0M4RBT2_9MICC</name>
<dbReference type="PATRIC" id="fig|656366.3.peg.2071"/>
<dbReference type="AlphaFoldDB" id="A0A0M4RBT2"/>
<dbReference type="KEGG" id="aaq:AOC05_09580"/>
<keyword evidence="2" id="KW-1185">Reference proteome</keyword>
<organism evidence="1 2">
    <name type="scientific">Arthrobacter alpinus</name>
    <dbReference type="NCBI Taxonomy" id="656366"/>
    <lineage>
        <taxon>Bacteria</taxon>
        <taxon>Bacillati</taxon>
        <taxon>Actinomycetota</taxon>
        <taxon>Actinomycetes</taxon>
        <taxon>Micrococcales</taxon>
        <taxon>Micrococcaceae</taxon>
        <taxon>Arthrobacter</taxon>
    </lineage>
</organism>
<dbReference type="Proteomes" id="UP000062833">
    <property type="component" value="Chromosome"/>
</dbReference>
<accession>A0A0M4RBT2</accession>
<dbReference type="EMBL" id="CP012677">
    <property type="protein sequence ID" value="ALE92506.1"/>
    <property type="molecule type" value="Genomic_DNA"/>
</dbReference>
<evidence type="ECO:0000313" key="1">
    <source>
        <dbReference type="EMBL" id="ALE92506.1"/>
    </source>
</evidence>
<reference evidence="2" key="1">
    <citation type="submission" date="2015-09" db="EMBL/GenBank/DDBJ databases">
        <title>Complete genome of Arthrobacter alpinus strain R3.8.</title>
        <authorList>
            <person name="See-Too W.S."/>
            <person name="Chan K.G."/>
        </authorList>
    </citation>
    <scope>NUCLEOTIDE SEQUENCE [LARGE SCALE GENOMIC DNA]</scope>
    <source>
        <strain evidence="2">R3.8</strain>
    </source>
</reference>
<protein>
    <submittedName>
        <fullName evidence="1">Uncharacterized protein</fullName>
    </submittedName>
</protein>